<gene>
    <name evidence="12" type="ORF">GH714_037593</name>
</gene>
<evidence type="ECO:0000256" key="9">
    <source>
        <dbReference type="ARBA" id="ARBA00023274"/>
    </source>
</evidence>
<accession>A0A6A6MMM2</accession>
<keyword evidence="4 10" id="KW-0812">Transmembrane</keyword>
<comment type="similarity">
    <text evidence="2">Belongs to the eukaryotic ribosomal protein eL22 family.</text>
</comment>
<feature type="transmembrane region" description="Helical" evidence="10">
    <location>
        <begin position="573"/>
        <end position="593"/>
    </location>
</feature>
<feature type="transmembrane region" description="Helical" evidence="10">
    <location>
        <begin position="692"/>
        <end position="714"/>
    </location>
</feature>
<keyword evidence="5" id="KW-0689">Ribosomal protein</keyword>
<dbReference type="PANTHER" id="PTHR11878">
    <property type="entry name" value="SODIUM/CALCIUM EXCHANGER"/>
    <property type="match status" value="1"/>
</dbReference>
<keyword evidence="3" id="KW-0813">Transport</keyword>
<feature type="transmembrane region" description="Helical" evidence="10">
    <location>
        <begin position="216"/>
        <end position="237"/>
    </location>
</feature>
<dbReference type="InterPro" id="IPR051171">
    <property type="entry name" value="CaCA"/>
</dbReference>
<feature type="domain" description="Sodium/calcium exchanger membrane region" evidence="11">
    <location>
        <begin position="218"/>
        <end position="389"/>
    </location>
</feature>
<dbReference type="GO" id="GO:0005840">
    <property type="term" value="C:ribosome"/>
    <property type="evidence" value="ECO:0007669"/>
    <property type="project" value="UniProtKB-KW"/>
</dbReference>
<dbReference type="AlphaFoldDB" id="A0A6A6MMM2"/>
<dbReference type="GO" id="GO:0055085">
    <property type="term" value="P:transmembrane transport"/>
    <property type="evidence" value="ECO:0007669"/>
    <property type="project" value="InterPro"/>
</dbReference>
<name>A0A6A6MMM2_HEVBR</name>
<keyword evidence="9" id="KW-0687">Ribonucleoprotein</keyword>
<dbReference type="Proteomes" id="UP000467840">
    <property type="component" value="Chromosome 15"/>
</dbReference>
<evidence type="ECO:0000256" key="3">
    <source>
        <dbReference type="ARBA" id="ARBA00022448"/>
    </source>
</evidence>
<keyword evidence="8 10" id="KW-0472">Membrane</keyword>
<evidence type="ECO:0000256" key="5">
    <source>
        <dbReference type="ARBA" id="ARBA00022980"/>
    </source>
</evidence>
<keyword evidence="13" id="KW-1185">Reference proteome</keyword>
<feature type="domain" description="Sodium/calcium exchanger membrane region" evidence="11">
    <location>
        <begin position="549"/>
        <end position="712"/>
    </location>
</feature>
<dbReference type="GO" id="GO:1990904">
    <property type="term" value="C:ribonucleoprotein complex"/>
    <property type="evidence" value="ECO:0007669"/>
    <property type="project" value="UniProtKB-KW"/>
</dbReference>
<evidence type="ECO:0000256" key="4">
    <source>
        <dbReference type="ARBA" id="ARBA00022692"/>
    </source>
</evidence>
<dbReference type="GO" id="GO:0016020">
    <property type="term" value="C:membrane"/>
    <property type="evidence" value="ECO:0007669"/>
    <property type="project" value="InterPro"/>
</dbReference>
<evidence type="ECO:0000313" key="13">
    <source>
        <dbReference type="Proteomes" id="UP000467840"/>
    </source>
</evidence>
<feature type="transmembrane region" description="Helical" evidence="10">
    <location>
        <begin position="625"/>
        <end position="644"/>
    </location>
</feature>
<protein>
    <recommendedName>
        <fullName evidence="11">Sodium/calcium exchanger membrane region domain-containing protein</fullName>
    </recommendedName>
</protein>
<evidence type="ECO:0000313" key="12">
    <source>
        <dbReference type="EMBL" id="KAF2315022.1"/>
    </source>
</evidence>
<comment type="subcellular location">
    <subcellularLocation>
        <location evidence="1">Endomembrane system</location>
        <topology evidence="1">Multi-pass membrane protein</topology>
    </subcellularLocation>
</comment>
<evidence type="ECO:0000256" key="8">
    <source>
        <dbReference type="ARBA" id="ARBA00023136"/>
    </source>
</evidence>
<dbReference type="InterPro" id="IPR038526">
    <property type="entry name" value="Ribosomal_eL22_sf"/>
</dbReference>
<organism evidence="12 13">
    <name type="scientific">Hevea brasiliensis</name>
    <name type="common">Para rubber tree</name>
    <name type="synonym">Siphonia brasiliensis</name>
    <dbReference type="NCBI Taxonomy" id="3981"/>
    <lineage>
        <taxon>Eukaryota</taxon>
        <taxon>Viridiplantae</taxon>
        <taxon>Streptophyta</taxon>
        <taxon>Embryophyta</taxon>
        <taxon>Tracheophyta</taxon>
        <taxon>Spermatophyta</taxon>
        <taxon>Magnoliopsida</taxon>
        <taxon>eudicotyledons</taxon>
        <taxon>Gunneridae</taxon>
        <taxon>Pentapetalae</taxon>
        <taxon>rosids</taxon>
        <taxon>fabids</taxon>
        <taxon>Malpighiales</taxon>
        <taxon>Euphorbiaceae</taxon>
        <taxon>Crotonoideae</taxon>
        <taxon>Micrandreae</taxon>
        <taxon>Hevea</taxon>
    </lineage>
</organism>
<evidence type="ECO:0000256" key="10">
    <source>
        <dbReference type="SAM" id="Phobius"/>
    </source>
</evidence>
<evidence type="ECO:0000256" key="2">
    <source>
        <dbReference type="ARBA" id="ARBA00007817"/>
    </source>
</evidence>
<dbReference type="Gene3D" id="3.30.1360.210">
    <property type="match status" value="1"/>
</dbReference>
<evidence type="ECO:0000259" key="11">
    <source>
        <dbReference type="Pfam" id="PF01699"/>
    </source>
</evidence>
<feature type="transmembrane region" description="Helical" evidence="10">
    <location>
        <begin position="547"/>
        <end position="566"/>
    </location>
</feature>
<dbReference type="GO" id="GO:0030001">
    <property type="term" value="P:metal ion transport"/>
    <property type="evidence" value="ECO:0007669"/>
    <property type="project" value="TreeGrafter"/>
</dbReference>
<dbReference type="Pfam" id="PF01699">
    <property type="entry name" value="Na_Ca_ex"/>
    <property type="match status" value="2"/>
</dbReference>
<dbReference type="PANTHER" id="PTHR11878:SF65">
    <property type="entry name" value="NA_CA-EXCHANGE PROTEIN, ISOFORM G"/>
    <property type="match status" value="1"/>
</dbReference>
<dbReference type="EMBL" id="JAAGAX010000005">
    <property type="protein sequence ID" value="KAF2315022.1"/>
    <property type="molecule type" value="Genomic_DNA"/>
</dbReference>
<proteinExistence type="inferred from homology"/>
<dbReference type="InterPro" id="IPR044880">
    <property type="entry name" value="NCX_ion-bd_dom_sf"/>
</dbReference>
<feature type="transmembrane region" description="Helical" evidence="10">
    <location>
        <begin position="656"/>
        <end position="677"/>
    </location>
</feature>
<dbReference type="GO" id="GO:0012505">
    <property type="term" value="C:endomembrane system"/>
    <property type="evidence" value="ECO:0007669"/>
    <property type="project" value="UniProtKB-SubCell"/>
</dbReference>
<dbReference type="GO" id="GO:0003735">
    <property type="term" value="F:structural constituent of ribosome"/>
    <property type="evidence" value="ECO:0007669"/>
    <property type="project" value="InterPro"/>
</dbReference>
<dbReference type="GO" id="GO:0006412">
    <property type="term" value="P:translation"/>
    <property type="evidence" value="ECO:0007669"/>
    <property type="project" value="InterPro"/>
</dbReference>
<keyword evidence="6 10" id="KW-1133">Transmembrane helix</keyword>
<dbReference type="FunFam" id="3.30.1360.210:FF:000002">
    <property type="entry name" value="60S ribosomal protein L22-2"/>
    <property type="match status" value="1"/>
</dbReference>
<evidence type="ECO:0000256" key="1">
    <source>
        <dbReference type="ARBA" id="ARBA00004127"/>
    </source>
</evidence>
<dbReference type="Pfam" id="PF01776">
    <property type="entry name" value="Ribosomal_L22e"/>
    <property type="match status" value="1"/>
</dbReference>
<dbReference type="InterPro" id="IPR002671">
    <property type="entry name" value="Ribosomal_eL22"/>
</dbReference>
<dbReference type="InterPro" id="IPR004837">
    <property type="entry name" value="NaCa_Exmemb"/>
</dbReference>
<dbReference type="Gene3D" id="1.20.1420.30">
    <property type="entry name" value="NCX, central ion-binding region"/>
    <property type="match status" value="2"/>
</dbReference>
<evidence type="ECO:0000256" key="6">
    <source>
        <dbReference type="ARBA" id="ARBA00022989"/>
    </source>
</evidence>
<sequence length="720" mass="80968">MSRGAAAGAKGKKKGATFVIDCGKPVEDKHGHCLTGKVPPGEDQGWWQGWCLGDTVTVTRDKTKITVTSDSNFSKRYLKYLTKKYLKKHNVRDWLRVIASNKDRNVYELRCWIFKTCWDCSVILSEFVEIWVLIIRTPFIRPLSDSAMSGNILLLFCVTDSLGVNCDFKAIQMVLETQNPSATSRFGLLNILGRERCESYLLFHAETALANGFRTFLYFLALAYCFLGLSAITARFFRSMENVVKHSRMVVEIDPDTNTEVIRYEKVWNYAIADISLLAFGTSFPQISLATIDAMRNIGNLYAGGLGPGTLVGSAAFDLFPIHAVCVVVPKAGELKKISDLGVWLVELFWSFWAYIWLYIILEVWTPNAITLWEALLTVLQYGLLLTHAYAQDKRWPYLSFPFGRTERPKEWVPEEVTSCKHQPIVYEGHSEIIQVGEDESRNAVDIFSIHSNVGTSTRVTALLNPVYQKVPETDDAAECSENNFHSEQDFNVVALWKQQFLDAIVLESLESRKLVSVHIRVARIFWELLLAPWRLLFAFVPPYRIAHGWIAFICSLLFISGIAYIVTKLTDLISCVTGINAYVIAFTALASGTSWPDLVASKIAAERQTTADSAIANITCSNSVNIYVGIGVPWLIDTAYNFFMYREPLRIENAAGLSFSLLVFFATSVGCIAVLVYRRLTLGAELGGPRIWAWVTSVYFMLLWLIFVVLSSLRVSGII</sequence>
<keyword evidence="7" id="KW-0406">Ion transport</keyword>
<feature type="transmembrane region" description="Helical" evidence="10">
    <location>
        <begin position="372"/>
        <end position="391"/>
    </location>
</feature>
<evidence type="ECO:0000256" key="7">
    <source>
        <dbReference type="ARBA" id="ARBA00023065"/>
    </source>
</evidence>
<feature type="transmembrane region" description="Helical" evidence="10">
    <location>
        <begin position="341"/>
        <end position="360"/>
    </location>
</feature>
<reference evidence="12 13" key="1">
    <citation type="journal article" date="2020" name="Mol. Plant">
        <title>The Chromosome-Based Rubber Tree Genome Provides New Insights into Spurge Genome Evolution and Rubber Biosynthesis.</title>
        <authorList>
            <person name="Liu J."/>
            <person name="Shi C."/>
            <person name="Shi C.C."/>
            <person name="Li W."/>
            <person name="Zhang Q.J."/>
            <person name="Zhang Y."/>
            <person name="Li K."/>
            <person name="Lu H.F."/>
            <person name="Shi C."/>
            <person name="Zhu S.T."/>
            <person name="Xiao Z.Y."/>
            <person name="Nan H."/>
            <person name="Yue Y."/>
            <person name="Zhu X.G."/>
            <person name="Wu Y."/>
            <person name="Hong X.N."/>
            <person name="Fan G.Y."/>
            <person name="Tong Y."/>
            <person name="Zhang D."/>
            <person name="Mao C.L."/>
            <person name="Liu Y.L."/>
            <person name="Hao S.J."/>
            <person name="Liu W.Q."/>
            <person name="Lv M.Q."/>
            <person name="Zhang H.B."/>
            <person name="Liu Y."/>
            <person name="Hu-Tang G.R."/>
            <person name="Wang J.P."/>
            <person name="Wang J.H."/>
            <person name="Sun Y.H."/>
            <person name="Ni S.B."/>
            <person name="Chen W.B."/>
            <person name="Zhang X.C."/>
            <person name="Jiao Y.N."/>
            <person name="Eichler E.E."/>
            <person name="Li G.H."/>
            <person name="Liu X."/>
            <person name="Gao L.Z."/>
        </authorList>
    </citation>
    <scope>NUCLEOTIDE SEQUENCE [LARGE SCALE GENOMIC DNA]</scope>
    <source>
        <strain evidence="13">cv. GT1</strain>
        <tissue evidence="12">Leaf</tissue>
    </source>
</reference>
<comment type="caution">
    <text evidence="12">The sequence shown here is derived from an EMBL/GenBank/DDBJ whole genome shotgun (WGS) entry which is preliminary data.</text>
</comment>